<dbReference type="AlphaFoldDB" id="A0A7G9W6Q8"/>
<reference evidence="2 3" key="1">
    <citation type="submission" date="2020-07" db="EMBL/GenBank/DDBJ databases">
        <title>Alkalicella. sp. LB2 genome.</title>
        <authorList>
            <person name="Postec A."/>
            <person name="Quemeneur M."/>
        </authorList>
    </citation>
    <scope>NUCLEOTIDE SEQUENCE [LARGE SCALE GENOMIC DNA]</scope>
    <source>
        <strain evidence="2 3">LB2</strain>
    </source>
</reference>
<dbReference type="Pfam" id="PF13333">
    <property type="entry name" value="rve_2"/>
    <property type="match status" value="1"/>
</dbReference>
<name>A0A7G9W6Q8_ALKCA</name>
<keyword evidence="3" id="KW-1185">Reference proteome</keyword>
<dbReference type="EMBL" id="CP058559">
    <property type="protein sequence ID" value="QNO14370.1"/>
    <property type="molecule type" value="Genomic_DNA"/>
</dbReference>
<dbReference type="InterPro" id="IPR001584">
    <property type="entry name" value="Integrase_cat-core"/>
</dbReference>
<protein>
    <submittedName>
        <fullName evidence="2">IS3 family transposase</fullName>
    </submittedName>
</protein>
<feature type="domain" description="Integrase catalytic" evidence="1">
    <location>
        <begin position="13"/>
        <end position="52"/>
    </location>
</feature>
<accession>A0A7G9W6Q8</accession>
<sequence>MKNKEIHKIHIYKSCNTFGDLQDEINDYLVYYNQYRCQWGLKKMTPEQFRNHLQAA</sequence>
<organism evidence="2 3">
    <name type="scientific">Alkalicella caledoniensis</name>
    <dbReference type="NCBI Taxonomy" id="2731377"/>
    <lineage>
        <taxon>Bacteria</taxon>
        <taxon>Bacillati</taxon>
        <taxon>Bacillota</taxon>
        <taxon>Clostridia</taxon>
        <taxon>Eubacteriales</taxon>
        <taxon>Proteinivoracaceae</taxon>
        <taxon>Alkalicella</taxon>
    </lineage>
</organism>
<evidence type="ECO:0000313" key="3">
    <source>
        <dbReference type="Proteomes" id="UP000516160"/>
    </source>
</evidence>
<dbReference type="Proteomes" id="UP000516160">
    <property type="component" value="Chromosome"/>
</dbReference>
<evidence type="ECO:0000259" key="1">
    <source>
        <dbReference type="Pfam" id="PF13333"/>
    </source>
</evidence>
<dbReference type="KEGG" id="acae:HYG86_06075"/>
<proteinExistence type="predicted"/>
<evidence type="ECO:0000313" key="2">
    <source>
        <dbReference type="EMBL" id="QNO14370.1"/>
    </source>
</evidence>
<gene>
    <name evidence="2" type="ORF">HYG86_06075</name>
</gene>
<dbReference type="GO" id="GO:0015074">
    <property type="term" value="P:DNA integration"/>
    <property type="evidence" value="ECO:0007669"/>
    <property type="project" value="InterPro"/>
</dbReference>